<sequence>MAKILIAGIGGGKKEKGKGYNLVDYYIDNENNLYEDRTFITSVLEEHYKIDKTIYIGTVGSMWDELYLHYSTGELSLEDEDYMDELENTIINTTKDSDVSEINIEKFNKKFEGRVKAIITKFGINENEIFENFNLVMQIGEMLSDGDEVYIDITHSFRSSAMWMFLIMNYITDVLDKKINIVKITYGMFEAGRDIPRENNRPKKRAPIVDLKAFYDLMKWIKGANEFKNYGNSYGLLEIMEDKEVKNSIKDFSDGLNLNYVGTIKQNIQSLGKLCDQINMLEGPGKLIIPNVVENFLKHFKKLEKDYEILLELGNWYFNQKKYVMVAININESIRNFVIDIFGLNNCEKSIGLKIKDYFYYSQRKLNSIRHKNELEKKEHRLCRILFKSQEIRNDISHSLGKRIQVNNDIKYLKDSIEFLKTVMYDKKFINYYENKYSNRLLEK</sequence>
<dbReference type="EMBL" id="AP019841">
    <property type="protein sequence ID" value="BBM54785.1"/>
    <property type="molecule type" value="Genomic_DNA"/>
</dbReference>
<dbReference type="AlphaFoldDB" id="A0A510KY72"/>
<evidence type="ECO:0000313" key="1">
    <source>
        <dbReference type="EMBL" id="BBM54785.1"/>
    </source>
</evidence>
<evidence type="ECO:0000313" key="2">
    <source>
        <dbReference type="Proteomes" id="UP000321944"/>
    </source>
</evidence>
<name>A0A510KY72_9FUSO</name>
<proteinExistence type="predicted"/>
<dbReference type="RefSeq" id="WP_147003549.1">
    <property type="nucleotide sequence ID" value="NZ_AP019841.1"/>
</dbReference>
<accession>A0A510KY72</accession>
<dbReference type="Proteomes" id="UP000321944">
    <property type="component" value="Chromosome"/>
</dbReference>
<reference evidence="1 2" key="1">
    <citation type="submission" date="2019-07" db="EMBL/GenBank/DDBJ databases">
        <title>Complete Genome Sequence of Leptotrichia wadei Strain JMUB3936.</title>
        <authorList>
            <person name="Watanabe S."/>
            <person name="Cui L."/>
        </authorList>
    </citation>
    <scope>NUCLEOTIDE SEQUENCE [LARGE SCALE GENOMIC DNA]</scope>
    <source>
        <strain evidence="1 2">JMUB3936</strain>
    </source>
</reference>
<dbReference type="NCBIfam" id="TIGR02221">
    <property type="entry name" value="cas_TM1812"/>
    <property type="match status" value="1"/>
</dbReference>
<dbReference type="OrthoDB" id="9777703at2"/>
<dbReference type="InterPro" id="IPR011742">
    <property type="entry name" value="CRISPR-assoc_prot_TM1812"/>
</dbReference>
<dbReference type="NCBIfam" id="TIGR02549">
    <property type="entry name" value="CRISPR_DxTHG"/>
    <property type="match status" value="1"/>
</dbReference>
<dbReference type="InterPro" id="IPR013383">
    <property type="entry name" value="CRISPR-assoc_prot_DxTHG_CS"/>
</dbReference>
<organism evidence="1 2">
    <name type="scientific">Leptotrichia wadei</name>
    <dbReference type="NCBI Taxonomy" id="157687"/>
    <lineage>
        <taxon>Bacteria</taxon>
        <taxon>Fusobacteriati</taxon>
        <taxon>Fusobacteriota</taxon>
        <taxon>Fusobacteriia</taxon>
        <taxon>Fusobacteriales</taxon>
        <taxon>Leptotrichiaceae</taxon>
        <taxon>Leptotrichia</taxon>
    </lineage>
</organism>
<protein>
    <submittedName>
        <fullName evidence="1">CRISPR-associated protein DxTHG motif protein</fullName>
    </submittedName>
</protein>
<gene>
    <name evidence="1" type="ORF">JMUB3936_1069</name>
</gene>